<dbReference type="InterPro" id="IPR024623">
    <property type="entry name" value="YtxH"/>
</dbReference>
<dbReference type="RefSeq" id="WP_069381141.1">
    <property type="nucleotide sequence ID" value="NZ_CP017141.1"/>
</dbReference>
<organism evidence="3 4">
    <name type="scientific">Pedobacter steynii</name>
    <dbReference type="NCBI Taxonomy" id="430522"/>
    <lineage>
        <taxon>Bacteria</taxon>
        <taxon>Pseudomonadati</taxon>
        <taxon>Bacteroidota</taxon>
        <taxon>Sphingobacteriia</taxon>
        <taxon>Sphingobacteriales</taxon>
        <taxon>Sphingobacteriaceae</taxon>
        <taxon>Pedobacter</taxon>
    </lineage>
</organism>
<dbReference type="EMBL" id="CP017141">
    <property type="protein sequence ID" value="AOM79479.1"/>
    <property type="molecule type" value="Genomic_DNA"/>
</dbReference>
<dbReference type="AlphaFoldDB" id="A0A1D7QLI1"/>
<reference evidence="3 4" key="1">
    <citation type="submission" date="2016-08" db="EMBL/GenBank/DDBJ databases">
        <authorList>
            <person name="Seilhamer J.J."/>
        </authorList>
    </citation>
    <scope>NUCLEOTIDE SEQUENCE [LARGE SCALE GENOMIC DNA]</scope>
    <source>
        <strain evidence="3 4">DX4</strain>
    </source>
</reference>
<keyword evidence="2" id="KW-1133">Transmembrane helix</keyword>
<evidence type="ECO:0000256" key="1">
    <source>
        <dbReference type="SAM" id="MobiDB-lite"/>
    </source>
</evidence>
<accession>A0A1D7QLI1</accession>
<feature type="transmembrane region" description="Helical" evidence="2">
    <location>
        <begin position="20"/>
        <end position="39"/>
    </location>
</feature>
<evidence type="ECO:0000313" key="3">
    <source>
        <dbReference type="EMBL" id="AOM79479.1"/>
    </source>
</evidence>
<sequence length="121" mass="13222">MNYRKLIDSALSNHQDKSLTAFAGLIGLATGAAIAVLFAPDSGKRSRNKLSTAVRGLFGQFQKNNTATTAESDDQHITDLRESVREHASQLEGSESNRKDPTKIKIPSAGTTNWKKHLIEE</sequence>
<evidence type="ECO:0000313" key="4">
    <source>
        <dbReference type="Proteomes" id="UP000094313"/>
    </source>
</evidence>
<evidence type="ECO:0008006" key="5">
    <source>
        <dbReference type="Google" id="ProtNLM"/>
    </source>
</evidence>
<dbReference type="Pfam" id="PF12732">
    <property type="entry name" value="YtxH"/>
    <property type="match status" value="1"/>
</dbReference>
<proteinExistence type="predicted"/>
<feature type="compositionally biased region" description="Basic and acidic residues" evidence="1">
    <location>
        <begin position="82"/>
        <end position="103"/>
    </location>
</feature>
<evidence type="ECO:0000256" key="2">
    <source>
        <dbReference type="SAM" id="Phobius"/>
    </source>
</evidence>
<dbReference type="Proteomes" id="UP000094313">
    <property type="component" value="Chromosome"/>
</dbReference>
<dbReference type="OrthoDB" id="771819at2"/>
<dbReference type="KEGG" id="psty:BFS30_21345"/>
<feature type="region of interest" description="Disordered" evidence="1">
    <location>
        <begin position="82"/>
        <end position="121"/>
    </location>
</feature>
<keyword evidence="2" id="KW-0812">Transmembrane</keyword>
<gene>
    <name evidence="3" type="ORF">BFS30_21345</name>
</gene>
<protein>
    <recommendedName>
        <fullName evidence="5">Gas vesicle protein</fullName>
    </recommendedName>
</protein>
<name>A0A1D7QLI1_9SPHI</name>
<keyword evidence="2" id="KW-0472">Membrane</keyword>
<keyword evidence="4" id="KW-1185">Reference proteome</keyword>